<dbReference type="Gene3D" id="3.40.50.150">
    <property type="entry name" value="Vaccinia Virus protein VP39"/>
    <property type="match status" value="1"/>
</dbReference>
<dbReference type="NCBIfam" id="TIGR01444">
    <property type="entry name" value="fkbM_fam"/>
    <property type="match status" value="1"/>
</dbReference>
<proteinExistence type="predicted"/>
<dbReference type="PANTHER" id="PTHR34203:SF15">
    <property type="entry name" value="SLL1173 PROTEIN"/>
    <property type="match status" value="1"/>
</dbReference>
<accession>A0ABP0TJP8</accession>
<evidence type="ECO:0000259" key="1">
    <source>
        <dbReference type="Pfam" id="PF05050"/>
    </source>
</evidence>
<dbReference type="Proteomes" id="UP001497512">
    <property type="component" value="Chromosome 11"/>
</dbReference>
<name>A0ABP0TJP8_9BRYO</name>
<protein>
    <recommendedName>
        <fullName evidence="1">Methyltransferase FkbM domain-containing protein</fullName>
    </recommendedName>
</protein>
<gene>
    <name evidence="2" type="ORF">CSSPTR1EN2_LOCUS4107</name>
</gene>
<dbReference type="SUPFAM" id="SSF53335">
    <property type="entry name" value="S-adenosyl-L-methionine-dependent methyltransferases"/>
    <property type="match status" value="1"/>
</dbReference>
<dbReference type="InterPro" id="IPR029063">
    <property type="entry name" value="SAM-dependent_MTases_sf"/>
</dbReference>
<keyword evidence="3" id="KW-1185">Reference proteome</keyword>
<dbReference type="PANTHER" id="PTHR34203">
    <property type="entry name" value="METHYLTRANSFERASE, FKBM FAMILY PROTEIN"/>
    <property type="match status" value="1"/>
</dbReference>
<dbReference type="InterPro" id="IPR052514">
    <property type="entry name" value="SAM-dependent_MTase"/>
</dbReference>
<dbReference type="InterPro" id="IPR006342">
    <property type="entry name" value="FkbM_mtfrase"/>
</dbReference>
<dbReference type="EMBL" id="OZ019903">
    <property type="protein sequence ID" value="CAK9197704.1"/>
    <property type="molecule type" value="Genomic_DNA"/>
</dbReference>
<feature type="domain" description="Methyltransferase FkbM" evidence="1">
    <location>
        <begin position="75"/>
        <end position="224"/>
    </location>
</feature>
<evidence type="ECO:0000313" key="3">
    <source>
        <dbReference type="Proteomes" id="UP001497512"/>
    </source>
</evidence>
<reference evidence="2" key="1">
    <citation type="submission" date="2024-02" db="EMBL/GenBank/DDBJ databases">
        <authorList>
            <consortium name="ELIXIR-Norway"/>
            <consortium name="Elixir Norway"/>
        </authorList>
    </citation>
    <scope>NUCLEOTIDE SEQUENCE</scope>
</reference>
<evidence type="ECO:0000313" key="2">
    <source>
        <dbReference type="EMBL" id="CAK9197704.1"/>
    </source>
</evidence>
<organism evidence="2 3">
    <name type="scientific">Sphagnum troendelagicum</name>
    <dbReference type="NCBI Taxonomy" id="128251"/>
    <lineage>
        <taxon>Eukaryota</taxon>
        <taxon>Viridiplantae</taxon>
        <taxon>Streptophyta</taxon>
        <taxon>Embryophyta</taxon>
        <taxon>Bryophyta</taxon>
        <taxon>Sphagnophytina</taxon>
        <taxon>Sphagnopsida</taxon>
        <taxon>Sphagnales</taxon>
        <taxon>Sphagnaceae</taxon>
        <taxon>Sphagnum</taxon>
    </lineage>
</organism>
<sequence>MVDTLLSALETNPTSSIQLLKTQTIPSFPMFTCTNCKCDVCRWIIQLGYFAPVETTIFRHILNNDTWENGAMVVDVGANVGYFSAYATTMGCRVASFEPNPHPRQFLLATSFVHDIHHTKWQVYPVAVGKEENEVLFTTSIPWGAGHIARRMSQLDNDFVKVQVIPLHKVVKEDVVLLKIDTEGYEKDVIEGSEQLFKNHVVHNVIIEVKNFNDPDKRNLMHHLKEIGHFTHVYSYHDSYDYDRISLEFEDLKPRFLDVTEIIDNKKYHEIVPYEDLWFCKQPISF</sequence>
<dbReference type="Pfam" id="PF05050">
    <property type="entry name" value="Methyltransf_21"/>
    <property type="match status" value="1"/>
</dbReference>